<dbReference type="Proteomes" id="UP001589709">
    <property type="component" value="Unassembled WGS sequence"/>
</dbReference>
<evidence type="ECO:0000256" key="3">
    <source>
        <dbReference type="ARBA" id="ARBA00023002"/>
    </source>
</evidence>
<accession>A0ABV5MXX4</accession>
<protein>
    <submittedName>
        <fullName evidence="6">NAD(P)H-dependent oxidoreductase</fullName>
    </submittedName>
</protein>
<keyword evidence="7" id="KW-1185">Reference proteome</keyword>
<organism evidence="6 7">
    <name type="scientific">Streptomyces cinereospinus</name>
    <dbReference type="NCBI Taxonomy" id="285561"/>
    <lineage>
        <taxon>Bacteria</taxon>
        <taxon>Bacillati</taxon>
        <taxon>Actinomycetota</taxon>
        <taxon>Actinomycetes</taxon>
        <taxon>Kitasatosporales</taxon>
        <taxon>Streptomycetaceae</taxon>
        <taxon>Streptomyces</taxon>
    </lineage>
</organism>
<name>A0ABV5MXX4_9ACTN</name>
<evidence type="ECO:0000256" key="4">
    <source>
        <dbReference type="SAM" id="MobiDB-lite"/>
    </source>
</evidence>
<feature type="domain" description="NADPH-dependent FMN reductase-like" evidence="5">
    <location>
        <begin position="23"/>
        <end position="138"/>
    </location>
</feature>
<keyword evidence="3" id="KW-0560">Oxidoreductase</keyword>
<evidence type="ECO:0000256" key="1">
    <source>
        <dbReference type="ARBA" id="ARBA00022630"/>
    </source>
</evidence>
<dbReference type="InterPro" id="IPR029039">
    <property type="entry name" value="Flavoprotein-like_sf"/>
</dbReference>
<reference evidence="6 7" key="1">
    <citation type="submission" date="2024-09" db="EMBL/GenBank/DDBJ databases">
        <authorList>
            <person name="Sun Q."/>
            <person name="Mori K."/>
        </authorList>
    </citation>
    <scope>NUCLEOTIDE SEQUENCE [LARGE SCALE GENOMIC DNA]</scope>
    <source>
        <strain evidence="6 7">JCM 6917</strain>
    </source>
</reference>
<dbReference type="SUPFAM" id="SSF52218">
    <property type="entry name" value="Flavoproteins"/>
    <property type="match status" value="1"/>
</dbReference>
<dbReference type="PANTHER" id="PTHR43408:SF2">
    <property type="entry name" value="FMN REDUCTASE (NADPH)"/>
    <property type="match status" value="1"/>
</dbReference>
<feature type="compositionally biased region" description="Low complexity" evidence="4">
    <location>
        <begin position="152"/>
        <end position="173"/>
    </location>
</feature>
<dbReference type="InterPro" id="IPR051814">
    <property type="entry name" value="NAD(P)H-dep_FMN_reductase"/>
</dbReference>
<dbReference type="EMBL" id="JBHMCY010000013">
    <property type="protein sequence ID" value="MFB9462852.1"/>
    <property type="molecule type" value="Genomic_DNA"/>
</dbReference>
<evidence type="ECO:0000313" key="6">
    <source>
        <dbReference type="EMBL" id="MFB9462852.1"/>
    </source>
</evidence>
<comment type="caution">
    <text evidence="6">The sequence shown here is derived from an EMBL/GenBank/DDBJ whole genome shotgun (WGS) entry which is preliminary data.</text>
</comment>
<keyword evidence="2" id="KW-0288">FMN</keyword>
<dbReference type="Gene3D" id="3.40.50.360">
    <property type="match status" value="1"/>
</dbReference>
<dbReference type="Pfam" id="PF03358">
    <property type="entry name" value="FMN_red"/>
    <property type="match status" value="1"/>
</dbReference>
<proteinExistence type="predicted"/>
<evidence type="ECO:0000259" key="5">
    <source>
        <dbReference type="Pfam" id="PF03358"/>
    </source>
</evidence>
<gene>
    <name evidence="6" type="ORF">ACFF45_09080</name>
</gene>
<evidence type="ECO:0000256" key="2">
    <source>
        <dbReference type="ARBA" id="ARBA00022643"/>
    </source>
</evidence>
<keyword evidence="1" id="KW-0285">Flavoprotein</keyword>
<evidence type="ECO:0000313" key="7">
    <source>
        <dbReference type="Proteomes" id="UP001589709"/>
    </source>
</evidence>
<dbReference type="InterPro" id="IPR005025">
    <property type="entry name" value="FMN_Rdtase-like_dom"/>
</dbReference>
<dbReference type="RefSeq" id="WP_381344623.1">
    <property type="nucleotide sequence ID" value="NZ_JBHMCY010000013.1"/>
</dbReference>
<sequence length="188" mass="18650">MGRRAPWAGGRRGPAGAVGRRAPVEVRVVGLRELAVEIAPAGTNGLPGRALSAALSALTSADGPIVGTPVFPASYRGLFTSFVDVLEPDARAGRPAPAAATGGTARRSLVLEHAIRPLFACLRAVVVPTGVFAATEDWGGEGLDGRIERAAGEPAGLPAGAPAGPPAAAADAGVVPFGEQPADLRGAG</sequence>
<dbReference type="PANTHER" id="PTHR43408">
    <property type="entry name" value="FMN REDUCTASE (NADPH)"/>
    <property type="match status" value="1"/>
</dbReference>
<feature type="region of interest" description="Disordered" evidence="4">
    <location>
        <begin position="151"/>
        <end position="188"/>
    </location>
</feature>